<name>A0AAE6BIR6_AGRTU</name>
<evidence type="ECO:0000313" key="2">
    <source>
        <dbReference type="Proteomes" id="UP000298579"/>
    </source>
</evidence>
<evidence type="ECO:0000313" key="1">
    <source>
        <dbReference type="EMBL" id="QCL82770.1"/>
    </source>
</evidence>
<protein>
    <submittedName>
        <fullName evidence="1">Uncharacterized protein</fullName>
    </submittedName>
</protein>
<geneLocation type="plasmid" evidence="2">
    <name>patcfbp5877b</name>
</geneLocation>
<dbReference type="RefSeq" id="WP_130932631.1">
    <property type="nucleotide sequence ID" value="NZ_CP039891.1"/>
</dbReference>
<accession>A0AAE6BIR6</accession>
<sequence>MKAKGTEDKTGITPLPSEYMRKRRPHLFSDTFASVESTLTKEVLSYHLSTMTSRNGETTFEHFARKLAEAELCPNLVPNTGPTGGGDAKVDTETYPVSVEVALRWYHGEQAAAKERWAFAISAKKAWTGKARSDVASIVGTKRDYKRIYFITNQPARAKTRADIEDSLSVKYSIPVRVLDLNWILEKVFDNGRLSLAVKALGLSSEYERQVPTPGPRDYERARDLQALDGQISDASRYSGTPHLLAEDCLEGALTARGLGKPRVEVDARFMQARRAAIASGSKALEFRVVYNWAWTVYFWFDDFLALSSLFGEALELIADNEDADIVEKLGNLWSLLRMSVAAEKVGPEFARLDERGNALRSRLQLIADIDARPNNALQARSALLFVELVDRRHDNPELGFDDIWRSFIKLIEDSRGLGTFPFEPVTDALTEFGAFIESSAYDDLVEHVADALAERRREGESAVVNVQRAEQKLEHGKPYEAIRWFGRTIDGLVKKEYEYELFKTLAGLAQAYDMAGLPWAARSSAMSVVSHQLGQNRTTNGSVSGISAAMVNALFTFEIQLGRVPQAVAFHMLEMNIRYSCARDDEERTEVNKYRYSNAMKLGALILNTPAEALRELERLHDCLHHLDLTEAGFTTLFLLGQWDVLRDEKWILSETSEDKVETIMLDIWAQGEAARVAPTAMINAGDRSSLTCRVIGAELVFDAVSKMTSISIAEALLGVVESFVATSLNAKVLPACERLVIRIDPVPTHVGPPVLEFVEEGGITVGRIAHEENFGTASKASLIAFRTFCRDAIAHIIGRMVIMPDETHLQTLEKENVFGRALLFSNVPMMTENIFGDHAPLRMTDHDRPEFKTYPLLREQPWKPQGKVEAPTPPRFGDGEPPPGMFDEDKMTHRDYGVLSPIDIPKWNAARWNGSVFITAPPEYNMFPILGLAFADRQAALAIFEGFHSRYGEMDAKGAIRVAIIRGVSRKKPHSYAVSVGPSLDLGRGGPGTVFAYVARYNRMYPSNSDNLDRFLTEYHRLGTAQLAPFHLPTFQDAPAPLGRQITLKEIVVRQAWQIGENDPDISSLDEDVDPYIPDGIKDAPVLRAIEKLKRLRQNSQR</sequence>
<organism evidence="1 2">
    <name type="scientific">Agrobacterium tumefaciens</name>
    <dbReference type="NCBI Taxonomy" id="358"/>
    <lineage>
        <taxon>Bacteria</taxon>
        <taxon>Pseudomonadati</taxon>
        <taxon>Pseudomonadota</taxon>
        <taxon>Alphaproteobacteria</taxon>
        <taxon>Hyphomicrobiales</taxon>
        <taxon>Rhizobiaceae</taxon>
        <taxon>Rhizobium/Agrobacterium group</taxon>
        <taxon>Agrobacterium</taxon>
        <taxon>Agrobacterium tumefaciens complex</taxon>
    </lineage>
</organism>
<reference evidence="1 2" key="1">
    <citation type="submission" date="2019-04" db="EMBL/GenBank/DDBJ databases">
        <title>Complete genome sequence of Agrobacterium tumefaciens CFBP5877.</title>
        <authorList>
            <person name="Huang Y.-Y."/>
            <person name="Chiang H.-Y."/>
            <person name="Chou L."/>
            <person name="Lai E.-M."/>
            <person name="Kuo C.-H."/>
        </authorList>
    </citation>
    <scope>NUCLEOTIDE SEQUENCE [LARGE SCALE GENOMIC DNA]</scope>
    <source>
        <strain evidence="1 2">CFBP5877</strain>
        <plasmid evidence="2">patcfbp5877b</plasmid>
    </source>
</reference>
<keyword evidence="1" id="KW-0614">Plasmid</keyword>
<proteinExistence type="predicted"/>
<dbReference type="AlphaFoldDB" id="A0AAE6BIR6"/>
<dbReference type="EMBL" id="CP039900">
    <property type="protein sequence ID" value="QCL82770.1"/>
    <property type="molecule type" value="Genomic_DNA"/>
</dbReference>
<gene>
    <name evidence="1" type="ORF">CFBP5877_27090</name>
</gene>
<dbReference type="Proteomes" id="UP000298579">
    <property type="component" value="Plasmid pAtCFBP5877b"/>
</dbReference>